<evidence type="ECO:0000313" key="2">
    <source>
        <dbReference type="Proteomes" id="UP000094385"/>
    </source>
</evidence>
<accession>A0A1E3PW88</accession>
<reference evidence="1 2" key="1">
    <citation type="journal article" date="2016" name="Proc. Natl. Acad. Sci. U.S.A.">
        <title>Comparative genomics of biotechnologically important yeasts.</title>
        <authorList>
            <person name="Riley R."/>
            <person name="Haridas S."/>
            <person name="Wolfe K.H."/>
            <person name="Lopes M.R."/>
            <person name="Hittinger C.T."/>
            <person name="Goeker M."/>
            <person name="Salamov A.A."/>
            <person name="Wisecaver J.H."/>
            <person name="Long T.M."/>
            <person name="Calvey C.H."/>
            <person name="Aerts A.L."/>
            <person name="Barry K.W."/>
            <person name="Choi C."/>
            <person name="Clum A."/>
            <person name="Coughlan A.Y."/>
            <person name="Deshpande S."/>
            <person name="Douglass A.P."/>
            <person name="Hanson S.J."/>
            <person name="Klenk H.-P."/>
            <person name="LaButti K.M."/>
            <person name="Lapidus A."/>
            <person name="Lindquist E.A."/>
            <person name="Lipzen A.M."/>
            <person name="Meier-Kolthoff J.P."/>
            <person name="Ohm R.A."/>
            <person name="Otillar R.P."/>
            <person name="Pangilinan J.L."/>
            <person name="Peng Y."/>
            <person name="Rokas A."/>
            <person name="Rosa C.A."/>
            <person name="Scheuner C."/>
            <person name="Sibirny A.A."/>
            <person name="Slot J.C."/>
            <person name="Stielow J.B."/>
            <person name="Sun H."/>
            <person name="Kurtzman C.P."/>
            <person name="Blackwell M."/>
            <person name="Grigoriev I.V."/>
            <person name="Jeffries T.W."/>
        </authorList>
    </citation>
    <scope>NUCLEOTIDE SEQUENCE [LARGE SCALE GENOMIC DNA]</scope>
    <source>
        <strain evidence="1 2">NRRL Y-11557</strain>
    </source>
</reference>
<evidence type="ECO:0000313" key="1">
    <source>
        <dbReference type="EMBL" id="ODQ69192.1"/>
    </source>
</evidence>
<dbReference type="EMBL" id="KV454305">
    <property type="protein sequence ID" value="ODQ69192.1"/>
    <property type="molecule type" value="Genomic_DNA"/>
</dbReference>
<proteinExistence type="predicted"/>
<sequence length="81" mass="9538">MTAVAQVFPTTFNQLCRWHIEQNIMKNCRKFFDNAGFQDFMKAIKVVSSSMSPAELEKELEVLKTEFPAKAVDYFINQWWI</sequence>
<dbReference type="Proteomes" id="UP000094385">
    <property type="component" value="Unassembled WGS sequence"/>
</dbReference>
<keyword evidence="2" id="KW-1185">Reference proteome</keyword>
<organism evidence="1 2">
    <name type="scientific">Lipomyces starkeyi NRRL Y-11557</name>
    <dbReference type="NCBI Taxonomy" id="675824"/>
    <lineage>
        <taxon>Eukaryota</taxon>
        <taxon>Fungi</taxon>
        <taxon>Dikarya</taxon>
        <taxon>Ascomycota</taxon>
        <taxon>Saccharomycotina</taxon>
        <taxon>Lipomycetes</taxon>
        <taxon>Lipomycetales</taxon>
        <taxon>Lipomycetaceae</taxon>
        <taxon>Lipomyces</taxon>
    </lineage>
</organism>
<name>A0A1E3PW88_LIPST</name>
<feature type="non-terminal residue" evidence="1">
    <location>
        <position position="81"/>
    </location>
</feature>
<evidence type="ECO:0008006" key="3">
    <source>
        <dbReference type="Google" id="ProtNLM"/>
    </source>
</evidence>
<gene>
    <name evidence="1" type="ORF">LIPSTDRAFT_76446</name>
</gene>
<protein>
    <recommendedName>
        <fullName evidence="3">MULE transposase domain-containing protein</fullName>
    </recommendedName>
</protein>
<dbReference type="AlphaFoldDB" id="A0A1E3PW88"/>